<organism evidence="11 12">
    <name type="scientific">Limulus polyphemus</name>
    <name type="common">Atlantic horseshoe crab</name>
    <dbReference type="NCBI Taxonomy" id="6850"/>
    <lineage>
        <taxon>Eukaryota</taxon>
        <taxon>Metazoa</taxon>
        <taxon>Ecdysozoa</taxon>
        <taxon>Arthropoda</taxon>
        <taxon>Chelicerata</taxon>
        <taxon>Merostomata</taxon>
        <taxon>Xiphosura</taxon>
        <taxon>Limulidae</taxon>
        <taxon>Limulus</taxon>
    </lineage>
</organism>
<dbReference type="Gene3D" id="3.90.1750.10">
    <property type="entry name" value="Hect, E3 ligase catalytic domains"/>
    <property type="match status" value="1"/>
</dbReference>
<dbReference type="InterPro" id="IPR001202">
    <property type="entry name" value="WW_dom"/>
</dbReference>
<evidence type="ECO:0000313" key="13">
    <source>
        <dbReference type="RefSeq" id="XP_022247596.1"/>
    </source>
</evidence>
<accession>A0ABM1BDG9</accession>
<dbReference type="PROSITE" id="PS50004">
    <property type="entry name" value="C2"/>
    <property type="match status" value="1"/>
</dbReference>
<keyword evidence="5 6" id="KW-0833">Ubl conjugation pathway</keyword>
<dbReference type="InterPro" id="IPR024928">
    <property type="entry name" value="E3_ub_ligase_SMURF1"/>
</dbReference>
<dbReference type="PANTHER" id="PTHR11254">
    <property type="entry name" value="HECT DOMAIN UBIQUITIN-PROTEIN LIGASE"/>
    <property type="match status" value="1"/>
</dbReference>
<dbReference type="CDD" id="cd04021">
    <property type="entry name" value="C2_E3_ubiquitin_ligase"/>
    <property type="match status" value="1"/>
</dbReference>
<dbReference type="Gene3D" id="3.30.2410.10">
    <property type="entry name" value="Hect, E3 ligase catalytic domain"/>
    <property type="match status" value="1"/>
</dbReference>
<evidence type="ECO:0000313" key="12">
    <source>
        <dbReference type="RefSeq" id="XP_013779767.1"/>
    </source>
</evidence>
<dbReference type="Pfam" id="PF00632">
    <property type="entry name" value="HECT"/>
    <property type="match status" value="1"/>
</dbReference>
<feature type="compositionally biased region" description="Low complexity" evidence="7">
    <location>
        <begin position="162"/>
        <end position="176"/>
    </location>
</feature>
<dbReference type="SMART" id="SM00239">
    <property type="entry name" value="C2"/>
    <property type="match status" value="1"/>
</dbReference>
<comment type="pathway">
    <text evidence="2">Protein modification; protein ubiquitination.</text>
</comment>
<dbReference type="PROSITE" id="PS01159">
    <property type="entry name" value="WW_DOMAIN_1"/>
    <property type="match status" value="4"/>
</dbReference>
<evidence type="ECO:0000256" key="2">
    <source>
        <dbReference type="ARBA" id="ARBA00004906"/>
    </source>
</evidence>
<dbReference type="RefSeq" id="XP_022247596.1">
    <property type="nucleotide sequence ID" value="XM_022391888.1"/>
</dbReference>
<dbReference type="SMART" id="SM00119">
    <property type="entry name" value="HECTc"/>
    <property type="match status" value="1"/>
</dbReference>
<feature type="region of interest" description="Disordered" evidence="7">
    <location>
        <begin position="156"/>
        <end position="235"/>
    </location>
</feature>
<dbReference type="Proteomes" id="UP000694941">
    <property type="component" value="Unplaced"/>
</dbReference>
<dbReference type="GeneID" id="106464188"/>
<evidence type="ECO:0000256" key="4">
    <source>
        <dbReference type="ARBA" id="ARBA00022679"/>
    </source>
</evidence>
<feature type="compositionally biased region" description="Polar residues" evidence="7">
    <location>
        <begin position="300"/>
        <end position="315"/>
    </location>
</feature>
<feature type="region of interest" description="Disordered" evidence="7">
    <location>
        <begin position="274"/>
        <end position="315"/>
    </location>
</feature>
<reference evidence="12 13" key="1">
    <citation type="submission" date="2025-05" db="UniProtKB">
        <authorList>
            <consortium name="RefSeq"/>
        </authorList>
    </citation>
    <scope>IDENTIFICATION</scope>
    <source>
        <tissue evidence="12 13">Muscle</tissue>
    </source>
</reference>
<dbReference type="InterPro" id="IPR036020">
    <property type="entry name" value="WW_dom_sf"/>
</dbReference>
<gene>
    <name evidence="12 13" type="primary">LOC106464188</name>
</gene>
<evidence type="ECO:0000313" key="11">
    <source>
        <dbReference type="Proteomes" id="UP000694941"/>
    </source>
</evidence>
<evidence type="ECO:0000259" key="8">
    <source>
        <dbReference type="PROSITE" id="PS50004"/>
    </source>
</evidence>
<evidence type="ECO:0000256" key="1">
    <source>
        <dbReference type="ARBA" id="ARBA00000885"/>
    </source>
</evidence>
<dbReference type="PROSITE" id="PS50020">
    <property type="entry name" value="WW_DOMAIN_2"/>
    <property type="match status" value="4"/>
</dbReference>
<keyword evidence="11" id="KW-1185">Reference proteome</keyword>
<dbReference type="EC" id="2.3.2.26" evidence="3"/>
<feature type="domain" description="WW" evidence="9">
    <location>
        <begin position="423"/>
        <end position="456"/>
    </location>
</feature>
<dbReference type="Gene3D" id="3.30.2160.10">
    <property type="entry name" value="Hect, E3 ligase catalytic domain"/>
    <property type="match status" value="1"/>
</dbReference>
<dbReference type="CDD" id="cd00078">
    <property type="entry name" value="HECTc"/>
    <property type="match status" value="1"/>
</dbReference>
<dbReference type="PANTHER" id="PTHR11254:SF429">
    <property type="entry name" value="E3 UBIQUITIN-PROTEIN LIGASE SU(DX)"/>
    <property type="match status" value="1"/>
</dbReference>
<evidence type="ECO:0000259" key="9">
    <source>
        <dbReference type="PROSITE" id="PS50020"/>
    </source>
</evidence>
<feature type="domain" description="HECT" evidence="10">
    <location>
        <begin position="658"/>
        <end position="992"/>
    </location>
</feature>
<protein>
    <recommendedName>
        <fullName evidence="3">HECT-type E3 ubiquitin transferase</fullName>
        <ecNumber evidence="3">2.3.2.26</ecNumber>
    </recommendedName>
</protein>
<sequence length="992" mass="112315">MTDWVSRRMSSGASPPSGLLFELKVKIVSAKLHSSGILFKPDPYVELVVDGGIPVKTEYQKSTTTPKWEEQFAILVSPYSKLHFRIYNHGSLIRNGVLGECVLDLHNVLATYGGRLDHVTLTLDLKVSGKTSRSSSTLFIMLDGVQIDMNCYPARDSPIPANSSSHTPSSTQSNGSITHNGTRSSSPAYGNNQSDYQQHQEPRLVSQRSGNPSPVPFRVTNGSPSSSSGSTSPSIVNLSKQLQDMRIQSVPESSNSGTVPRAFSSTDISFVEVSRPQHASATRSGDTSSSTPATRSATPNNILGANSSSPFSSPVQFHANPDITAISTNLSYGTSSISQGGHSTGRLVRPYSAVVSQGVSHGADPPNQGGLLGTRQPRHYSAFLGQGLVSGPSHATDNTNQGGSSAIKLPRSFGQGVSSNEEDPLPPGWEVRHTPEGRKYYVDHNTRSTTWERPQPLPSGWEIRRDNRGRVYYVDHNTRTTTWQRPTAETVRNYQQWQSSQAQVMQQCQQRYLFPTPAQTEDHDPLGPLPEGWEKQMDRNGRVYFVNHKNKTTQWEDPRTLGREEPLPPGWEVKYTNDGKKYFIDHNTRTTTFQDPRMSFNSREGVSGGPVAYERNFKWKLTQFRYLCHCNAVPSHIKIVVSRSNIFEESYAQVMKVPPHELRRRLFITFRGEEGLDYGGVAREWFFTLSHEVLNPMYCLFEYAGKNNYSLQINPASSVNPDHVSYFRFIGRFVAMALFHGKFIYSGFTLPFYKQMLGKQLTMKDIESIDVEYYSSLVWIKENNIDELEMEMYFSVNFEVLGEVMSHDLKPDGGEIKVTEENKDEYLRLVTQWRFSRGQEEQTKAFLDGFNEVLPLEWLHYFDERELELMLCGMQEIDVDDWQQNTIYRHYTRTSRQIVWFWQLVRKMDNEKRSRLLQFVTGTCRVPVGGFAELIGSNGPQRFCIEKVGKDTWLPRSHTCFNRLDLPPYKSYDQLVEKLTYAVEETEGFAQE</sequence>
<dbReference type="PIRSF" id="PIRSF001569">
    <property type="entry name" value="E3_ub_ligase_SMURF1"/>
    <property type="match status" value="1"/>
</dbReference>
<feature type="region of interest" description="Disordered" evidence="7">
    <location>
        <begin position="385"/>
        <end position="432"/>
    </location>
</feature>
<dbReference type="InterPro" id="IPR000569">
    <property type="entry name" value="HECT_dom"/>
</dbReference>
<feature type="compositionally biased region" description="Polar residues" evidence="7">
    <location>
        <begin position="177"/>
        <end position="199"/>
    </location>
</feature>
<dbReference type="SUPFAM" id="SSF56204">
    <property type="entry name" value="Hect, E3 ligase catalytic domain"/>
    <property type="match status" value="1"/>
</dbReference>
<dbReference type="InterPro" id="IPR050409">
    <property type="entry name" value="E3_ubiq-protein_ligase"/>
</dbReference>
<name>A0ABM1BDG9_LIMPO</name>
<feature type="domain" description="WW" evidence="9">
    <location>
        <begin position="455"/>
        <end position="488"/>
    </location>
</feature>
<feature type="compositionally biased region" description="Low complexity" evidence="7">
    <location>
        <begin position="287"/>
        <end position="299"/>
    </location>
</feature>
<dbReference type="RefSeq" id="XP_013779767.1">
    <property type="nucleotide sequence ID" value="XM_013924313.2"/>
</dbReference>
<dbReference type="SUPFAM" id="SSF49562">
    <property type="entry name" value="C2 domain (Calcium/lipid-binding domain, CaLB)"/>
    <property type="match status" value="1"/>
</dbReference>
<feature type="domain" description="WW" evidence="9">
    <location>
        <begin position="565"/>
        <end position="598"/>
    </location>
</feature>
<dbReference type="Pfam" id="PF00168">
    <property type="entry name" value="C2"/>
    <property type="match status" value="1"/>
</dbReference>
<dbReference type="CDD" id="cd00201">
    <property type="entry name" value="WW"/>
    <property type="match status" value="4"/>
</dbReference>
<feature type="compositionally biased region" description="Low complexity" evidence="7">
    <location>
        <begin position="222"/>
        <end position="234"/>
    </location>
</feature>
<evidence type="ECO:0000256" key="7">
    <source>
        <dbReference type="SAM" id="MobiDB-lite"/>
    </source>
</evidence>
<dbReference type="InterPro" id="IPR000008">
    <property type="entry name" value="C2_dom"/>
</dbReference>
<proteinExistence type="predicted"/>
<dbReference type="SUPFAM" id="SSF51045">
    <property type="entry name" value="WW domain"/>
    <property type="match status" value="4"/>
</dbReference>
<dbReference type="SMART" id="SM00456">
    <property type="entry name" value="WW"/>
    <property type="match status" value="4"/>
</dbReference>
<dbReference type="InterPro" id="IPR035983">
    <property type="entry name" value="Hect_E3_ubiquitin_ligase"/>
</dbReference>
<feature type="compositionally biased region" description="Polar residues" evidence="7">
    <location>
        <begin position="277"/>
        <end position="286"/>
    </location>
</feature>
<dbReference type="Pfam" id="PF00397">
    <property type="entry name" value="WW"/>
    <property type="match status" value="4"/>
</dbReference>
<evidence type="ECO:0000256" key="5">
    <source>
        <dbReference type="ARBA" id="ARBA00022786"/>
    </source>
</evidence>
<evidence type="ECO:0000256" key="3">
    <source>
        <dbReference type="ARBA" id="ARBA00012485"/>
    </source>
</evidence>
<comment type="catalytic activity">
    <reaction evidence="1">
        <text>S-ubiquitinyl-[E2 ubiquitin-conjugating enzyme]-L-cysteine + [acceptor protein]-L-lysine = [E2 ubiquitin-conjugating enzyme]-L-cysteine + N(6)-ubiquitinyl-[acceptor protein]-L-lysine.</text>
        <dbReference type="EC" id="2.3.2.26"/>
    </reaction>
</comment>
<feature type="active site" description="Glycyl thioester intermediate" evidence="6">
    <location>
        <position position="960"/>
    </location>
</feature>
<dbReference type="PROSITE" id="PS50237">
    <property type="entry name" value="HECT"/>
    <property type="match status" value="1"/>
</dbReference>
<dbReference type="Gene3D" id="2.60.40.150">
    <property type="entry name" value="C2 domain"/>
    <property type="match status" value="1"/>
</dbReference>
<feature type="domain" description="C2" evidence="8">
    <location>
        <begin position="4"/>
        <end position="120"/>
    </location>
</feature>
<dbReference type="Gene3D" id="2.20.70.10">
    <property type="match status" value="3"/>
</dbReference>
<feature type="compositionally biased region" description="Polar residues" evidence="7">
    <location>
        <begin position="393"/>
        <end position="404"/>
    </location>
</feature>
<evidence type="ECO:0000256" key="6">
    <source>
        <dbReference type="PROSITE-ProRule" id="PRU00104"/>
    </source>
</evidence>
<feature type="domain" description="WW" evidence="9">
    <location>
        <begin position="527"/>
        <end position="560"/>
    </location>
</feature>
<evidence type="ECO:0000259" key="10">
    <source>
        <dbReference type="PROSITE" id="PS50237"/>
    </source>
</evidence>
<dbReference type="InterPro" id="IPR035892">
    <property type="entry name" value="C2_domain_sf"/>
</dbReference>
<keyword evidence="4" id="KW-0808">Transferase</keyword>